<dbReference type="PROSITE" id="PS01193">
    <property type="entry name" value="RIBOSOMAL_S8E"/>
    <property type="match status" value="1"/>
</dbReference>
<dbReference type="InterPro" id="IPR018283">
    <property type="entry name" value="Ribosomal_eS8_CS"/>
</dbReference>
<keyword evidence="3 6" id="KW-0689">Ribosomal protein</keyword>
<organism evidence="8 9">
    <name type="scientific">Thermoproteota archaeon</name>
    <dbReference type="NCBI Taxonomy" id="2056631"/>
    <lineage>
        <taxon>Archaea</taxon>
        <taxon>Thermoproteota</taxon>
    </lineage>
</organism>
<comment type="subunit">
    <text evidence="2 6">Part of the 30S ribosomal subunit.</text>
</comment>
<dbReference type="Gene3D" id="2.40.10.310">
    <property type="match status" value="1"/>
</dbReference>
<feature type="region of interest" description="Disordered" evidence="7">
    <location>
        <begin position="1"/>
        <end position="48"/>
    </location>
</feature>
<evidence type="ECO:0000256" key="7">
    <source>
        <dbReference type="SAM" id="MobiDB-lite"/>
    </source>
</evidence>
<dbReference type="Proteomes" id="UP000315399">
    <property type="component" value="Unassembled WGS sequence"/>
</dbReference>
<dbReference type="GO" id="GO:0006412">
    <property type="term" value="P:translation"/>
    <property type="evidence" value="ECO:0007669"/>
    <property type="project" value="UniProtKB-UniRule"/>
</dbReference>
<dbReference type="GO" id="GO:1990904">
    <property type="term" value="C:ribonucleoprotein complex"/>
    <property type="evidence" value="ECO:0007669"/>
    <property type="project" value="UniProtKB-KW"/>
</dbReference>
<comment type="caution">
    <text evidence="8">The sequence shown here is derived from an EMBL/GenBank/DDBJ whole genome shotgun (WGS) entry which is preliminary data.</text>
</comment>
<evidence type="ECO:0000313" key="9">
    <source>
        <dbReference type="Proteomes" id="UP000315399"/>
    </source>
</evidence>
<dbReference type="CDD" id="cd11382">
    <property type="entry name" value="Ribosomal_S8e"/>
    <property type="match status" value="1"/>
</dbReference>
<dbReference type="HAMAP" id="MF_00029">
    <property type="entry name" value="Ribosomal_eS8"/>
    <property type="match status" value="1"/>
</dbReference>
<protein>
    <recommendedName>
        <fullName evidence="5 6">Small ribosomal subunit protein eS8</fullName>
    </recommendedName>
</protein>
<proteinExistence type="inferred from homology"/>
<comment type="similarity">
    <text evidence="1 6">Belongs to the eukaryotic ribosomal protein eS8 family.</text>
</comment>
<keyword evidence="4 6" id="KW-0687">Ribonucleoprotein</keyword>
<dbReference type="InterPro" id="IPR022309">
    <property type="entry name" value="Ribosomal_Se8/biogenesis_NSA2"/>
</dbReference>
<evidence type="ECO:0000256" key="4">
    <source>
        <dbReference type="ARBA" id="ARBA00023274"/>
    </source>
</evidence>
<gene>
    <name evidence="6" type="primary">rps8e</name>
    <name evidence="8" type="ORF">DSO08_00135</name>
</gene>
<reference evidence="8 9" key="1">
    <citation type="journal article" date="2019" name="Nat. Microbiol.">
        <title>Expanding anaerobic alkane metabolism in the domain of Archaea.</title>
        <authorList>
            <person name="Wang Y."/>
            <person name="Wegener G."/>
            <person name="Hou J."/>
            <person name="Wang F."/>
            <person name="Xiao X."/>
        </authorList>
    </citation>
    <scope>NUCLEOTIDE SEQUENCE [LARGE SCALE GENOMIC DNA]</scope>
    <source>
        <strain evidence="8">WYZ-LMO10</strain>
    </source>
</reference>
<evidence type="ECO:0000256" key="2">
    <source>
        <dbReference type="ARBA" id="ARBA00011458"/>
    </source>
</evidence>
<dbReference type="EMBL" id="QNVH01000001">
    <property type="protein sequence ID" value="TDA40249.1"/>
    <property type="molecule type" value="Genomic_DNA"/>
</dbReference>
<evidence type="ECO:0000256" key="3">
    <source>
        <dbReference type="ARBA" id="ARBA00022980"/>
    </source>
</evidence>
<name>A0A523BH43_9CREN</name>
<sequence>MSYYQGRDNKKPTGGRFRISRKKRRYELGSPPIETSLASEGEQRSPERAYGGNVKVKLEEALFVNVTDPKTKITKKCRIIKVKDNPSNVDYARRGIITKGAIVETELGDARITSRPGQHGLLNAVLIK</sequence>
<dbReference type="InterPro" id="IPR001047">
    <property type="entry name" value="Ribosomal_eS8"/>
</dbReference>
<dbReference type="NCBIfam" id="TIGR00307">
    <property type="entry name" value="eS8"/>
    <property type="match status" value="1"/>
</dbReference>
<evidence type="ECO:0000256" key="1">
    <source>
        <dbReference type="ARBA" id="ARBA00005257"/>
    </source>
</evidence>
<dbReference type="Pfam" id="PF01201">
    <property type="entry name" value="Ribosomal_S8e"/>
    <property type="match status" value="1"/>
</dbReference>
<dbReference type="PANTHER" id="PTHR10394">
    <property type="entry name" value="40S RIBOSOMAL PROTEIN S8"/>
    <property type="match status" value="1"/>
</dbReference>
<dbReference type="GO" id="GO:0005840">
    <property type="term" value="C:ribosome"/>
    <property type="evidence" value="ECO:0007669"/>
    <property type="project" value="UniProtKB-KW"/>
</dbReference>
<dbReference type="GO" id="GO:0003735">
    <property type="term" value="F:structural constituent of ribosome"/>
    <property type="evidence" value="ECO:0007669"/>
    <property type="project" value="InterPro"/>
</dbReference>
<dbReference type="AlphaFoldDB" id="A0A523BH43"/>
<evidence type="ECO:0000256" key="6">
    <source>
        <dbReference type="HAMAP-Rule" id="MF_00029"/>
    </source>
</evidence>
<evidence type="ECO:0000256" key="5">
    <source>
        <dbReference type="ARBA" id="ARBA00035277"/>
    </source>
</evidence>
<accession>A0A523BH43</accession>
<dbReference type="InterPro" id="IPR020919">
    <property type="entry name" value="Ribosomal_protein_eS8_arc"/>
</dbReference>
<evidence type="ECO:0000313" key="8">
    <source>
        <dbReference type="EMBL" id="TDA40249.1"/>
    </source>
</evidence>